<comment type="caution">
    <text evidence="6">The sequence shown here is derived from an EMBL/GenBank/DDBJ whole genome shotgun (WGS) entry which is preliminary data.</text>
</comment>
<evidence type="ECO:0000259" key="5">
    <source>
        <dbReference type="PROSITE" id="PS51352"/>
    </source>
</evidence>
<evidence type="ECO:0000256" key="4">
    <source>
        <dbReference type="RuleBase" id="RU000499"/>
    </source>
</evidence>
<accession>A0ABT8CPU9</accession>
<gene>
    <name evidence="6" type="ORF">QW060_05145</name>
</gene>
<reference evidence="7" key="1">
    <citation type="journal article" date="2019" name="Int. J. Syst. Evol. Microbiol.">
        <title>The Global Catalogue of Microorganisms (GCM) 10K type strain sequencing project: providing services to taxonomists for standard genome sequencing and annotation.</title>
        <authorList>
            <consortium name="The Broad Institute Genomics Platform"/>
            <consortium name="The Broad Institute Genome Sequencing Center for Infectious Disease"/>
            <person name="Wu L."/>
            <person name="Ma J."/>
        </authorList>
    </citation>
    <scope>NUCLEOTIDE SEQUENCE [LARGE SCALE GENOMIC DNA]</scope>
    <source>
        <strain evidence="7">CECT 7184</strain>
    </source>
</reference>
<dbReference type="InterPro" id="IPR029760">
    <property type="entry name" value="GPX_CS"/>
</dbReference>
<keyword evidence="2 4" id="KW-0575">Peroxidase</keyword>
<dbReference type="InterPro" id="IPR029759">
    <property type="entry name" value="GPX_AS"/>
</dbReference>
<comment type="similarity">
    <text evidence="1 4">Belongs to the glutathione peroxidase family.</text>
</comment>
<dbReference type="CDD" id="cd00340">
    <property type="entry name" value="GSH_Peroxidase"/>
    <property type="match status" value="1"/>
</dbReference>
<evidence type="ECO:0000256" key="2">
    <source>
        <dbReference type="ARBA" id="ARBA00022559"/>
    </source>
</evidence>
<proteinExistence type="inferred from homology"/>
<name>A0ABT8CPU9_9FLAO</name>
<dbReference type="SUPFAM" id="SSF52833">
    <property type="entry name" value="Thioredoxin-like"/>
    <property type="match status" value="1"/>
</dbReference>
<evidence type="ECO:0000256" key="1">
    <source>
        <dbReference type="ARBA" id="ARBA00006926"/>
    </source>
</evidence>
<dbReference type="Proteomes" id="UP001242368">
    <property type="component" value="Unassembled WGS sequence"/>
</dbReference>
<dbReference type="PANTHER" id="PTHR11592:SF78">
    <property type="entry name" value="GLUTATHIONE PEROXIDASE"/>
    <property type="match status" value="1"/>
</dbReference>
<evidence type="ECO:0000313" key="6">
    <source>
        <dbReference type="EMBL" id="MDN3706513.1"/>
    </source>
</evidence>
<dbReference type="InterPro" id="IPR013766">
    <property type="entry name" value="Thioredoxin_domain"/>
</dbReference>
<dbReference type="PROSITE" id="PS00763">
    <property type="entry name" value="GLUTATHIONE_PEROXID_2"/>
    <property type="match status" value="1"/>
</dbReference>
<sequence length="159" mass="18330">MKAPIYDFKALSINGKEIDFSTYEGKTLLIVNTASKCGFTPQYAGLEKLYKKYKNKGLVILGFPCNQFGNQEPGDEKEIQDNCLVNYGVTFPVFEKVEVNGANEHPLFTYLKKELPGFFGKRINWNFTKFLIDKNGVPVKRFASYRKPRKMEKRIVRIL</sequence>
<evidence type="ECO:0000256" key="3">
    <source>
        <dbReference type="ARBA" id="ARBA00023002"/>
    </source>
</evidence>
<keyword evidence="3 4" id="KW-0560">Oxidoreductase</keyword>
<dbReference type="Pfam" id="PF00255">
    <property type="entry name" value="GSHPx"/>
    <property type="match status" value="1"/>
</dbReference>
<dbReference type="PROSITE" id="PS51352">
    <property type="entry name" value="THIOREDOXIN_2"/>
    <property type="match status" value="1"/>
</dbReference>
<dbReference type="InterPro" id="IPR000889">
    <property type="entry name" value="Glutathione_peroxidase"/>
</dbReference>
<dbReference type="InterPro" id="IPR036249">
    <property type="entry name" value="Thioredoxin-like_sf"/>
</dbReference>
<evidence type="ECO:0000313" key="7">
    <source>
        <dbReference type="Proteomes" id="UP001242368"/>
    </source>
</evidence>
<dbReference type="PROSITE" id="PS51355">
    <property type="entry name" value="GLUTATHIONE_PEROXID_3"/>
    <property type="match status" value="1"/>
</dbReference>
<dbReference type="EMBL" id="JAUFQU010000001">
    <property type="protein sequence ID" value="MDN3706513.1"/>
    <property type="molecule type" value="Genomic_DNA"/>
</dbReference>
<organism evidence="6 7">
    <name type="scientific">Paenimyroides ceti</name>
    <dbReference type="NCBI Taxonomy" id="395087"/>
    <lineage>
        <taxon>Bacteria</taxon>
        <taxon>Pseudomonadati</taxon>
        <taxon>Bacteroidota</taxon>
        <taxon>Flavobacteriia</taxon>
        <taxon>Flavobacteriales</taxon>
        <taxon>Flavobacteriaceae</taxon>
        <taxon>Paenimyroides</taxon>
    </lineage>
</organism>
<keyword evidence="7" id="KW-1185">Reference proteome</keyword>
<dbReference type="GO" id="GO:0004601">
    <property type="term" value="F:peroxidase activity"/>
    <property type="evidence" value="ECO:0007669"/>
    <property type="project" value="UniProtKB-KW"/>
</dbReference>
<dbReference type="RefSeq" id="WP_290362582.1">
    <property type="nucleotide sequence ID" value="NZ_JAUFQU010000001.1"/>
</dbReference>
<dbReference type="PRINTS" id="PR01011">
    <property type="entry name" value="GLUTPROXDASE"/>
</dbReference>
<protein>
    <recommendedName>
        <fullName evidence="4">Glutathione peroxidase</fullName>
    </recommendedName>
</protein>
<feature type="domain" description="Thioredoxin" evidence="5">
    <location>
        <begin position="1"/>
        <end position="159"/>
    </location>
</feature>
<dbReference type="PIRSF" id="PIRSF000303">
    <property type="entry name" value="Glutathion_perox"/>
    <property type="match status" value="1"/>
</dbReference>
<dbReference type="Gene3D" id="3.40.30.10">
    <property type="entry name" value="Glutaredoxin"/>
    <property type="match status" value="1"/>
</dbReference>
<dbReference type="PROSITE" id="PS00460">
    <property type="entry name" value="GLUTATHIONE_PEROXID_1"/>
    <property type="match status" value="1"/>
</dbReference>
<dbReference type="PANTHER" id="PTHR11592">
    <property type="entry name" value="GLUTATHIONE PEROXIDASE"/>
    <property type="match status" value="1"/>
</dbReference>